<proteinExistence type="predicted"/>
<gene>
    <name evidence="2" type="ORF">CKJ54_19350</name>
</gene>
<feature type="domain" description="Condensation" evidence="1">
    <location>
        <begin position="66"/>
        <end position="194"/>
    </location>
</feature>
<dbReference type="Proteomes" id="UP000216246">
    <property type="component" value="Chromosome"/>
</dbReference>
<dbReference type="GO" id="GO:0008610">
    <property type="term" value="P:lipid biosynthetic process"/>
    <property type="evidence" value="ECO:0007669"/>
    <property type="project" value="UniProtKB-ARBA"/>
</dbReference>
<dbReference type="Gene3D" id="3.30.559.10">
    <property type="entry name" value="Chloramphenicol acetyltransferase-like domain"/>
    <property type="match status" value="1"/>
</dbReference>
<organism evidence="2 3">
    <name type="scientific">Mycobacterium marseillense</name>
    <dbReference type="NCBI Taxonomy" id="701042"/>
    <lineage>
        <taxon>Bacteria</taxon>
        <taxon>Bacillati</taxon>
        <taxon>Actinomycetota</taxon>
        <taxon>Actinomycetes</taxon>
        <taxon>Mycobacteriales</taxon>
        <taxon>Mycobacteriaceae</taxon>
        <taxon>Mycobacterium</taxon>
        <taxon>Mycobacterium avium complex (MAC)</taxon>
    </lineage>
</organism>
<dbReference type="GO" id="GO:0003824">
    <property type="term" value="F:catalytic activity"/>
    <property type="evidence" value="ECO:0007669"/>
    <property type="project" value="InterPro"/>
</dbReference>
<name>A0AAC9YM18_9MYCO</name>
<protein>
    <submittedName>
        <fullName evidence="2">Peptide synthetase</fullName>
    </submittedName>
</protein>
<dbReference type="PANTHER" id="PTHR28037">
    <property type="entry name" value="ALCOHOL O-ACETYLTRANSFERASE 1-RELATED"/>
    <property type="match status" value="1"/>
</dbReference>
<dbReference type="InterPro" id="IPR001242">
    <property type="entry name" value="Condensation_dom"/>
</dbReference>
<dbReference type="InterPro" id="IPR052058">
    <property type="entry name" value="Alcohol_O-acetyltransferase"/>
</dbReference>
<evidence type="ECO:0000259" key="1">
    <source>
        <dbReference type="Pfam" id="PF00668"/>
    </source>
</evidence>
<accession>A0AAC9YM18</accession>
<dbReference type="KEGG" id="mmal:CKJ54_19350"/>
<dbReference type="EMBL" id="CP023147">
    <property type="protein sequence ID" value="ASW91778.1"/>
    <property type="molecule type" value="Genomic_DNA"/>
</dbReference>
<dbReference type="AlphaFoldDB" id="A0AAC9YM18"/>
<dbReference type="InterPro" id="IPR023213">
    <property type="entry name" value="CAT-like_dom_sf"/>
</dbReference>
<reference evidence="2 3" key="1">
    <citation type="submission" date="2017-08" db="EMBL/GenBank/DDBJ databases">
        <title>Phylogentic analysis of Mycobacterium avium complex whole genomes.</title>
        <authorList>
            <person name="Caverly L.J."/>
            <person name="Spilker T."/>
            <person name="LiPuma J."/>
        </authorList>
    </citation>
    <scope>NUCLEOTIDE SEQUENCE [LARGE SCALE GENOMIC DNA]</scope>
    <source>
        <strain evidence="2 3">FLAC0026</strain>
    </source>
</reference>
<sequence>MCVGPGVIRVADIDSTGSTTSREARKLVSDRIAATQPAGILRALGLRERCLYRYSERNPLLFVLAAEFDVTLDPRRVGDALDAVQRRHPLLSAHIQDDTVLGPAFYRADLATPIELTLHRDPDQDWQALAAEELTRPFDIATAPLMRATLLDQRTSSTLLLTFDHVISDGISSVAVLDDLLATINGERLAALPLPESLEALATRRFDASHIGDVRPEVGDPRMAVPTRVRPFDATPPYVHRVSMDRGATAHLIERCRNEGATVHAAIVTAASRVRSAGCGDDFVRTYSPINARGLVAQATGSCLCISFACTGMAPGDGTAFWCQARETSERLKVMRSPAGLMLGSAVIEDNFPFDADCEAAEHFLCTLLPFELTITNLGVRKLSRLRPVRPRAIWGPVVLTQIERECVTGVVTYDGQLRMVTCGYAATDDFLEETREMLIGAME</sequence>
<dbReference type="SUPFAM" id="SSF52777">
    <property type="entry name" value="CoA-dependent acyltransferases"/>
    <property type="match status" value="2"/>
</dbReference>
<evidence type="ECO:0000313" key="2">
    <source>
        <dbReference type="EMBL" id="ASW91778.1"/>
    </source>
</evidence>
<dbReference type="Pfam" id="PF00668">
    <property type="entry name" value="Condensation"/>
    <property type="match status" value="1"/>
</dbReference>
<evidence type="ECO:0000313" key="3">
    <source>
        <dbReference type="Proteomes" id="UP000216246"/>
    </source>
</evidence>
<dbReference type="PANTHER" id="PTHR28037:SF1">
    <property type="entry name" value="ALCOHOL O-ACETYLTRANSFERASE 1-RELATED"/>
    <property type="match status" value="1"/>
</dbReference>
<dbReference type="Gene3D" id="3.30.559.30">
    <property type="entry name" value="Nonribosomal peptide synthetase, condensation domain"/>
    <property type="match status" value="1"/>
</dbReference>